<protein>
    <submittedName>
        <fullName evidence="1">FMN-binding negative transcriptional regulator</fullName>
    </submittedName>
    <submittedName>
        <fullName evidence="2">PaiB family negative transcriptional regulator</fullName>
    </submittedName>
</protein>
<sequence>MYTPSTFAEDRLDVQHALIRAHPLATLIVAGSMELTADLMPFALYPDEGPHGTLRAHVGRANPLWRELRAGAECLLVFQGPEAYVSPSWYASKAETHKVVPTWNYVVVQVRGPARVTEDGAWLHRQLRDLTDAHEGRMATPWRVDDAPAEFIDGLTRALVGIEVPIAHIAAKWKVSQNRGEADRAGVARGLDAAAPAMAQLVREAVARA</sequence>
<dbReference type="InterPro" id="IPR012349">
    <property type="entry name" value="Split_barrel_FMN-bd"/>
</dbReference>
<dbReference type="Pfam" id="PF04299">
    <property type="entry name" value="FMN_bind_2"/>
    <property type="match status" value="1"/>
</dbReference>
<proteinExistence type="predicted"/>
<dbReference type="PANTHER" id="PTHR35802">
    <property type="entry name" value="PROTEASE SYNTHASE AND SPORULATION PROTEIN PAI 2"/>
    <property type="match status" value="1"/>
</dbReference>
<dbReference type="EMBL" id="VLKW01000011">
    <property type="protein sequence ID" value="TWI43693.1"/>
    <property type="molecule type" value="Genomic_DNA"/>
</dbReference>
<evidence type="ECO:0000313" key="2">
    <source>
        <dbReference type="EMBL" id="TWI43693.1"/>
    </source>
</evidence>
<accession>A0A562PH79</accession>
<dbReference type="RefSeq" id="WP_145879908.1">
    <property type="nucleotide sequence ID" value="NZ_CP046904.1"/>
</dbReference>
<dbReference type="Proteomes" id="UP000437862">
    <property type="component" value="Chromosome"/>
</dbReference>
<evidence type="ECO:0000313" key="3">
    <source>
        <dbReference type="Proteomes" id="UP000315112"/>
    </source>
</evidence>
<dbReference type="AlphaFoldDB" id="A0A562PH79"/>
<gene>
    <name evidence="1" type="ORF">GO485_28260</name>
    <name evidence="2" type="ORF">IP92_04746</name>
</gene>
<evidence type="ECO:0000313" key="4">
    <source>
        <dbReference type="Proteomes" id="UP000437862"/>
    </source>
</evidence>
<keyword evidence="4" id="KW-1185">Reference proteome</keyword>
<dbReference type="PIRSF" id="PIRSF010372">
    <property type="entry name" value="PaiB"/>
    <property type="match status" value="1"/>
</dbReference>
<dbReference type="OrthoDB" id="9794948at2"/>
<dbReference type="PANTHER" id="PTHR35802:SF1">
    <property type="entry name" value="PROTEASE SYNTHASE AND SPORULATION PROTEIN PAI 2"/>
    <property type="match status" value="1"/>
</dbReference>
<reference evidence="2 3" key="1">
    <citation type="journal article" date="2015" name="Stand. Genomic Sci.">
        <title>Genomic Encyclopedia of Bacterial and Archaeal Type Strains, Phase III: the genomes of soil and plant-associated and newly described type strains.</title>
        <authorList>
            <person name="Whitman W.B."/>
            <person name="Woyke T."/>
            <person name="Klenk H.P."/>
            <person name="Zhou Y."/>
            <person name="Lilburn T.G."/>
            <person name="Beck B.J."/>
            <person name="De Vos P."/>
            <person name="Vandamme P."/>
            <person name="Eisen J.A."/>
            <person name="Garrity G."/>
            <person name="Hugenholtz P."/>
            <person name="Kyrpides N.C."/>
        </authorList>
    </citation>
    <scope>NUCLEOTIDE SEQUENCE [LARGE SCALE GENOMIC DNA]</scope>
    <source>
        <strain evidence="2 3">CGMCC 1.10685</strain>
    </source>
</reference>
<reference evidence="1 4" key="3">
    <citation type="submission" date="2019-12" db="EMBL/GenBank/DDBJ databases">
        <title>Draft Genome Sequences of Six Type Strains of the Genus Massilia.</title>
        <authorList>
            <person name="Miess H."/>
            <person name="Frediansyah A."/>
            <person name="Goeker M."/>
            <person name="Gross H."/>
        </authorList>
    </citation>
    <scope>NUCLEOTIDE SEQUENCE [LARGE SCALE GENOMIC DNA]</scope>
    <source>
        <strain evidence="1 4">DSM 26639</strain>
    </source>
</reference>
<dbReference type="Proteomes" id="UP000315112">
    <property type="component" value="Unassembled WGS sequence"/>
</dbReference>
<evidence type="ECO:0000313" key="1">
    <source>
        <dbReference type="EMBL" id="QGZ42542.1"/>
    </source>
</evidence>
<dbReference type="Gene3D" id="2.30.110.10">
    <property type="entry name" value="Electron Transport, Fmn-binding Protein, Chain A"/>
    <property type="match status" value="1"/>
</dbReference>
<reference evidence="2" key="2">
    <citation type="submission" date="2019-07" db="EMBL/GenBank/DDBJ databases">
        <authorList>
            <person name="Whitman W."/>
            <person name="Huntemann M."/>
            <person name="Clum A."/>
            <person name="Pillay M."/>
            <person name="Palaniappan K."/>
            <person name="Varghese N."/>
            <person name="Mikhailova N."/>
            <person name="Stamatis D."/>
            <person name="Reddy T."/>
            <person name="Daum C."/>
            <person name="Shapiro N."/>
            <person name="Ivanova N."/>
            <person name="Kyrpides N."/>
            <person name="Woyke T."/>
        </authorList>
    </citation>
    <scope>NUCLEOTIDE SEQUENCE</scope>
    <source>
        <strain evidence="2">CGMCC 1.10685</strain>
    </source>
</reference>
<dbReference type="SUPFAM" id="SSF50475">
    <property type="entry name" value="FMN-binding split barrel"/>
    <property type="match status" value="1"/>
</dbReference>
<dbReference type="InterPro" id="IPR007396">
    <property type="entry name" value="TR_PAI2-type"/>
</dbReference>
<organism evidence="2 3">
    <name type="scientific">Pseudoduganella flava</name>
    <dbReference type="NCBI Taxonomy" id="871742"/>
    <lineage>
        <taxon>Bacteria</taxon>
        <taxon>Pseudomonadati</taxon>
        <taxon>Pseudomonadota</taxon>
        <taxon>Betaproteobacteria</taxon>
        <taxon>Burkholderiales</taxon>
        <taxon>Oxalobacteraceae</taxon>
        <taxon>Telluria group</taxon>
        <taxon>Pseudoduganella</taxon>
    </lineage>
</organism>
<dbReference type="EMBL" id="CP046904">
    <property type="protein sequence ID" value="QGZ42542.1"/>
    <property type="molecule type" value="Genomic_DNA"/>
</dbReference>
<name>A0A562PH79_9BURK</name>